<proteinExistence type="predicted"/>
<reference evidence="3 4" key="1">
    <citation type="submission" date="2015-02" db="EMBL/GenBank/DDBJ databases">
        <title>Single cell genomics of a rare environmental alphaproteobacterium provides unique insights into Rickettsiaceae evolution.</title>
        <authorList>
            <person name="Martijn J."/>
            <person name="Schulz F."/>
            <person name="Zaremba-Niedzwiedzka K."/>
            <person name="Viklund J."/>
            <person name="Stepanauskas R."/>
            <person name="Andersson S.G.E."/>
            <person name="Horn M."/>
            <person name="Guy L."/>
            <person name="Ettema T.J.G."/>
        </authorList>
    </citation>
    <scope>NUCLEOTIDE SEQUENCE [LARGE SCALE GENOMIC DNA]</scope>
    <source>
        <strain evidence="3 4">SCGC AAA041-L04</strain>
    </source>
</reference>
<feature type="coiled-coil region" evidence="1">
    <location>
        <begin position="128"/>
        <end position="190"/>
    </location>
</feature>
<gene>
    <name evidence="3" type="ORF">SZ25_00864</name>
</gene>
<evidence type="ECO:0000313" key="4">
    <source>
        <dbReference type="Proteomes" id="UP000033358"/>
    </source>
</evidence>
<dbReference type="EMBL" id="JYHA01000143">
    <property type="protein sequence ID" value="KKB96049.1"/>
    <property type="molecule type" value="Genomic_DNA"/>
</dbReference>
<protein>
    <submittedName>
        <fullName evidence="3">Uncharacterized protein</fullName>
    </submittedName>
</protein>
<keyword evidence="1" id="KW-0175">Coiled coil</keyword>
<comment type="caution">
    <text evidence="3">The sequence shown here is derived from an EMBL/GenBank/DDBJ whole genome shotgun (WGS) entry which is preliminary data.</text>
</comment>
<evidence type="ECO:0000256" key="1">
    <source>
        <dbReference type="SAM" id="Coils"/>
    </source>
</evidence>
<evidence type="ECO:0000256" key="2">
    <source>
        <dbReference type="SAM" id="MobiDB-lite"/>
    </source>
</evidence>
<sequence length="190" mass="21551">MCDFIVDKDYLLDINTNIINGFLKNYFKIKILLWRINVTGATKLDQANTNNKATKDALSKRNTIKLTHFKTETQNSKQPYKRTGPENNDTEQPDAQLSSFEAKLDSKYATKQEVTNLETQHNATSTKVGNLETQYNATSTKLDNLETQHNATSTKVDNLETQYNATITKLDNLETQHNATSTKVDNLETQ</sequence>
<dbReference type="Gene3D" id="1.20.5.170">
    <property type="match status" value="1"/>
</dbReference>
<evidence type="ECO:0000313" key="3">
    <source>
        <dbReference type="EMBL" id="KKB96049.1"/>
    </source>
</evidence>
<dbReference type="SUPFAM" id="SSF57997">
    <property type="entry name" value="Tropomyosin"/>
    <property type="match status" value="1"/>
</dbReference>
<dbReference type="AlphaFoldDB" id="A0A0F5MN98"/>
<keyword evidence="4" id="KW-1185">Reference proteome</keyword>
<accession>A0A0F5MN98</accession>
<feature type="region of interest" description="Disordered" evidence="2">
    <location>
        <begin position="70"/>
        <end position="94"/>
    </location>
</feature>
<name>A0A0F5MN98_9RICK</name>
<organism evidence="3 4">
    <name type="scientific">Candidatus Arcanibacter lacustris</name>
    <dbReference type="NCBI Taxonomy" id="1607817"/>
    <lineage>
        <taxon>Bacteria</taxon>
        <taxon>Pseudomonadati</taxon>
        <taxon>Pseudomonadota</taxon>
        <taxon>Alphaproteobacteria</taxon>
        <taxon>Rickettsiales</taxon>
        <taxon>Candidatus Arcanibacter</taxon>
    </lineage>
</organism>
<dbReference type="Proteomes" id="UP000033358">
    <property type="component" value="Unassembled WGS sequence"/>
</dbReference>
<feature type="non-terminal residue" evidence="3">
    <location>
        <position position="190"/>
    </location>
</feature>